<comment type="catalytic activity">
    <reaction evidence="12">
        <text>D-fructose(out) = D-fructose(in)</text>
        <dbReference type="Rhea" id="RHEA:60372"/>
        <dbReference type="ChEBI" id="CHEBI:37721"/>
    </reaction>
    <physiologicalReaction direction="left-to-right" evidence="12">
        <dbReference type="Rhea" id="RHEA:60373"/>
    </physiologicalReaction>
</comment>
<dbReference type="GO" id="GO:0016020">
    <property type="term" value="C:membrane"/>
    <property type="evidence" value="ECO:0007669"/>
    <property type="project" value="UniProtKB-SubCell"/>
</dbReference>
<proteinExistence type="inferred from homology"/>
<evidence type="ECO:0000256" key="10">
    <source>
        <dbReference type="ARBA" id="ARBA00044662"/>
    </source>
</evidence>
<name>A0A7S2R8R4_9STRA</name>
<dbReference type="GO" id="GO:0005351">
    <property type="term" value="F:carbohydrate:proton symporter activity"/>
    <property type="evidence" value="ECO:0007669"/>
    <property type="project" value="TreeGrafter"/>
</dbReference>
<feature type="transmembrane region" description="Helical" evidence="15">
    <location>
        <begin position="164"/>
        <end position="183"/>
    </location>
</feature>
<feature type="transmembrane region" description="Helical" evidence="15">
    <location>
        <begin position="99"/>
        <end position="125"/>
    </location>
</feature>
<gene>
    <name evidence="17" type="ORF">QSP1433_LOCUS513</name>
</gene>
<keyword evidence="5 15" id="KW-1133">Transmembrane helix</keyword>
<feature type="transmembrane region" description="Helical" evidence="15">
    <location>
        <begin position="419"/>
        <end position="439"/>
    </location>
</feature>
<feature type="transmembrane region" description="Helical" evidence="15">
    <location>
        <begin position="445"/>
        <end position="470"/>
    </location>
</feature>
<organism evidence="17">
    <name type="scientific">Mucochytrium quahogii</name>
    <dbReference type="NCBI Taxonomy" id="96639"/>
    <lineage>
        <taxon>Eukaryota</taxon>
        <taxon>Sar</taxon>
        <taxon>Stramenopiles</taxon>
        <taxon>Bigyra</taxon>
        <taxon>Labyrinthulomycetes</taxon>
        <taxon>Thraustochytrida</taxon>
        <taxon>Thraustochytriidae</taxon>
        <taxon>Mucochytrium</taxon>
    </lineage>
</organism>
<evidence type="ECO:0000259" key="16">
    <source>
        <dbReference type="PROSITE" id="PS50850"/>
    </source>
</evidence>
<feature type="transmembrane region" description="Helical" evidence="15">
    <location>
        <begin position="16"/>
        <end position="36"/>
    </location>
</feature>
<feature type="transmembrane region" description="Helical" evidence="15">
    <location>
        <begin position="280"/>
        <end position="301"/>
    </location>
</feature>
<reference evidence="17" key="1">
    <citation type="submission" date="2021-01" db="EMBL/GenBank/DDBJ databases">
        <authorList>
            <person name="Corre E."/>
            <person name="Pelletier E."/>
            <person name="Niang G."/>
            <person name="Scheremetjew M."/>
            <person name="Finn R."/>
            <person name="Kale V."/>
            <person name="Holt S."/>
            <person name="Cochrane G."/>
            <person name="Meng A."/>
            <person name="Brown T."/>
            <person name="Cohen L."/>
        </authorList>
    </citation>
    <scope>NUCLEOTIDE SEQUENCE</scope>
    <source>
        <strain evidence="17">NY070348D</strain>
    </source>
</reference>
<evidence type="ECO:0000256" key="15">
    <source>
        <dbReference type="SAM" id="Phobius"/>
    </source>
</evidence>
<comment type="catalytic activity">
    <reaction evidence="7">
        <text>D-galactose(in) = D-galactose(out)</text>
        <dbReference type="Rhea" id="RHEA:34915"/>
        <dbReference type="ChEBI" id="CHEBI:4139"/>
    </reaction>
    <physiologicalReaction direction="right-to-left" evidence="7">
        <dbReference type="Rhea" id="RHEA:34917"/>
    </physiologicalReaction>
</comment>
<dbReference type="InterPro" id="IPR050360">
    <property type="entry name" value="MFS_Sugar_Transporters"/>
</dbReference>
<dbReference type="InterPro" id="IPR003663">
    <property type="entry name" value="Sugar/inositol_transpt"/>
</dbReference>
<protein>
    <recommendedName>
        <fullName evidence="13">Hexose transporter 1</fullName>
    </recommendedName>
</protein>
<comment type="similarity">
    <text evidence="2 14">Belongs to the major facilitator superfamily. Sugar transporter (TC 2.A.1.1) family.</text>
</comment>
<dbReference type="InterPro" id="IPR005829">
    <property type="entry name" value="Sugar_transporter_CS"/>
</dbReference>
<dbReference type="InterPro" id="IPR005828">
    <property type="entry name" value="MFS_sugar_transport-like"/>
</dbReference>
<feature type="transmembrane region" description="Helical" evidence="15">
    <location>
        <begin position="378"/>
        <end position="407"/>
    </location>
</feature>
<comment type="catalytic activity">
    <reaction evidence="10">
        <text>D-mannose(out) = D-mannose(in)</text>
        <dbReference type="Rhea" id="RHEA:78391"/>
        <dbReference type="ChEBI" id="CHEBI:4208"/>
    </reaction>
    <physiologicalReaction direction="left-to-right" evidence="10">
        <dbReference type="Rhea" id="RHEA:78392"/>
    </physiologicalReaction>
</comment>
<evidence type="ECO:0000313" key="17">
    <source>
        <dbReference type="EMBL" id="CAD9663003.1"/>
    </source>
</evidence>
<evidence type="ECO:0000256" key="4">
    <source>
        <dbReference type="ARBA" id="ARBA00022692"/>
    </source>
</evidence>
<comment type="catalytic activity">
    <reaction evidence="8">
        <text>D-glucose(out) = D-glucose(in)</text>
        <dbReference type="Rhea" id="RHEA:60376"/>
        <dbReference type="ChEBI" id="CHEBI:4167"/>
    </reaction>
    <physiologicalReaction direction="left-to-right" evidence="8">
        <dbReference type="Rhea" id="RHEA:60377"/>
    </physiologicalReaction>
</comment>
<feature type="transmembrane region" description="Helical" evidence="15">
    <location>
        <begin position="345"/>
        <end position="366"/>
    </location>
</feature>
<evidence type="ECO:0000256" key="1">
    <source>
        <dbReference type="ARBA" id="ARBA00004141"/>
    </source>
</evidence>
<dbReference type="PRINTS" id="PR00171">
    <property type="entry name" value="SUGRTRNSPORT"/>
</dbReference>
<evidence type="ECO:0000256" key="13">
    <source>
        <dbReference type="ARBA" id="ARBA00044780"/>
    </source>
</evidence>
<dbReference type="PANTHER" id="PTHR48022">
    <property type="entry name" value="PLASTIDIC GLUCOSE TRANSPORTER 4"/>
    <property type="match status" value="1"/>
</dbReference>
<dbReference type="AlphaFoldDB" id="A0A7S2R8R4"/>
<evidence type="ECO:0000256" key="12">
    <source>
        <dbReference type="ARBA" id="ARBA00044710"/>
    </source>
</evidence>
<dbReference type="EMBL" id="HBHK01000836">
    <property type="protein sequence ID" value="CAD9663003.1"/>
    <property type="molecule type" value="Transcribed_RNA"/>
</dbReference>
<keyword evidence="6 15" id="KW-0472">Membrane</keyword>
<feature type="transmembrane region" description="Helical" evidence="15">
    <location>
        <begin position="72"/>
        <end position="92"/>
    </location>
</feature>
<dbReference type="InterPro" id="IPR020846">
    <property type="entry name" value="MFS_dom"/>
</dbReference>
<dbReference type="Gene3D" id="1.20.1250.20">
    <property type="entry name" value="MFS general substrate transporter like domains"/>
    <property type="match status" value="1"/>
</dbReference>
<evidence type="ECO:0000256" key="8">
    <source>
        <dbReference type="ARBA" id="ARBA00044648"/>
    </source>
</evidence>
<dbReference type="PROSITE" id="PS50850">
    <property type="entry name" value="MFS"/>
    <property type="match status" value="1"/>
</dbReference>
<evidence type="ECO:0000256" key="14">
    <source>
        <dbReference type="RuleBase" id="RU003346"/>
    </source>
</evidence>
<evidence type="ECO:0000256" key="6">
    <source>
        <dbReference type="ARBA" id="ARBA00023136"/>
    </source>
</evidence>
<evidence type="ECO:0000256" key="3">
    <source>
        <dbReference type="ARBA" id="ARBA00011738"/>
    </source>
</evidence>
<comment type="subcellular location">
    <subcellularLocation>
        <location evidence="1">Membrane</location>
        <topology evidence="1">Multi-pass membrane protein</topology>
    </subcellularLocation>
</comment>
<feature type="transmembrane region" description="Helical" evidence="15">
    <location>
        <begin position="195"/>
        <end position="215"/>
    </location>
</feature>
<comment type="catalytic activity">
    <reaction evidence="11">
        <text>D-glucosamine(out) = D-glucosamine(in)</text>
        <dbReference type="Rhea" id="RHEA:78423"/>
        <dbReference type="ChEBI" id="CHEBI:58723"/>
    </reaction>
    <physiologicalReaction direction="left-to-right" evidence="11">
        <dbReference type="Rhea" id="RHEA:78424"/>
    </physiologicalReaction>
</comment>
<dbReference type="PROSITE" id="PS00217">
    <property type="entry name" value="SUGAR_TRANSPORT_2"/>
    <property type="match status" value="1"/>
</dbReference>
<comment type="catalytic activity">
    <reaction evidence="9">
        <text>D-xylose(out) = D-xylose(in)</text>
        <dbReference type="Rhea" id="RHEA:78427"/>
        <dbReference type="ChEBI" id="CHEBI:53455"/>
    </reaction>
    <physiologicalReaction direction="left-to-right" evidence="9">
        <dbReference type="Rhea" id="RHEA:78428"/>
    </physiologicalReaction>
</comment>
<keyword evidence="4 15" id="KW-0812">Transmembrane</keyword>
<evidence type="ECO:0000256" key="11">
    <source>
        <dbReference type="ARBA" id="ARBA00044668"/>
    </source>
</evidence>
<dbReference type="NCBIfam" id="TIGR00879">
    <property type="entry name" value="SP"/>
    <property type="match status" value="1"/>
</dbReference>
<evidence type="ECO:0000256" key="7">
    <source>
        <dbReference type="ARBA" id="ARBA00044637"/>
    </source>
</evidence>
<dbReference type="SUPFAM" id="SSF103473">
    <property type="entry name" value="MFS general substrate transporter"/>
    <property type="match status" value="1"/>
</dbReference>
<dbReference type="InterPro" id="IPR036259">
    <property type="entry name" value="MFS_trans_sf"/>
</dbReference>
<dbReference type="Pfam" id="PF00083">
    <property type="entry name" value="Sugar_tr"/>
    <property type="match status" value="1"/>
</dbReference>
<evidence type="ECO:0000256" key="9">
    <source>
        <dbReference type="ARBA" id="ARBA00044656"/>
    </source>
</evidence>
<feature type="transmembrane region" description="Helical" evidence="15">
    <location>
        <begin position="131"/>
        <end position="152"/>
    </location>
</feature>
<accession>A0A7S2R8R4</accession>
<feature type="transmembrane region" description="Helical" evidence="15">
    <location>
        <begin position="321"/>
        <end position="338"/>
    </location>
</feature>
<dbReference type="PROSITE" id="PS00216">
    <property type="entry name" value="SUGAR_TRANSPORT_1"/>
    <property type="match status" value="1"/>
</dbReference>
<feature type="domain" description="Major facilitator superfamily (MFS) profile" evidence="16">
    <location>
        <begin position="23"/>
        <end position="475"/>
    </location>
</feature>
<keyword evidence="14" id="KW-0813">Transport</keyword>
<comment type="subunit">
    <text evidence="3">Homodimer.</text>
</comment>
<evidence type="ECO:0000256" key="5">
    <source>
        <dbReference type="ARBA" id="ARBA00022989"/>
    </source>
</evidence>
<dbReference type="PANTHER" id="PTHR48022:SF2">
    <property type="entry name" value="PLASTIDIC GLUCOSE TRANSPORTER 4"/>
    <property type="match status" value="1"/>
</dbReference>
<evidence type="ECO:0000256" key="2">
    <source>
        <dbReference type="ARBA" id="ARBA00010992"/>
    </source>
</evidence>
<sequence length="539" mass="58532">MTTKVLDAQDGPQRGLNCYSILVLFTAVLGGLLFGLDVGTSGSVSLTSFREAMNIPIQTAGESDPGYAQNTLFNMVFHGSSLLGAPIAGMVADKFGRKPVIIAAASLFTTGAIWQACAGLLASSFAWKSVILGRVIGGVGNGFLLVIMPVYASELAPKQLRGKAITLFQLFITVGIFFMALYNKFFEHEDAAWRAAFALQAIPCFTVIILTVCVLPESPRFLIRKNRGAEAREALNKLAAGSENADAAVEAEFNQIAEEVAAIVQEGEGTFAELFQGTNLACVMCGVMVALSQNITGINWFMNYGPTLYTGLNLPSFTMDLLNKGLNMTATMVSFYVIERTGRKFLTVWGSILVIVFFLLIFVVVQGSGVDLKNPSSMAVPAFCVFMVDCFQVTFAITWGPLGWLVPSEVFQIRNRGKGMALCVTANMFTNILLGDYLFQKLDSLMPFGAVCMIICACNFVVVLPTVWFLQPETKGIALEDMRKVFAYEKGGNAELNHGTLRDSFKRNHKQALKIVKCGTVDPTEGFEKFNTVSPEENA</sequence>